<keyword evidence="2" id="KW-0813">Transport</keyword>
<dbReference type="Gene3D" id="1.10.287.70">
    <property type="match status" value="1"/>
</dbReference>
<dbReference type="SUPFAM" id="SSF81324">
    <property type="entry name" value="Voltage-gated potassium channels"/>
    <property type="match status" value="1"/>
</dbReference>
<comment type="caution">
    <text evidence="10">The sequence shown here is derived from an EMBL/GenBank/DDBJ whole genome shotgun (WGS) entry which is preliminary data.</text>
</comment>
<evidence type="ECO:0000256" key="1">
    <source>
        <dbReference type="ARBA" id="ARBA00004141"/>
    </source>
</evidence>
<feature type="domain" description="Potassium channel" evidence="9">
    <location>
        <begin position="67"/>
        <end position="121"/>
    </location>
</feature>
<dbReference type="GO" id="GO:0001508">
    <property type="term" value="P:action potential"/>
    <property type="evidence" value="ECO:0007669"/>
    <property type="project" value="TreeGrafter"/>
</dbReference>
<dbReference type="InterPro" id="IPR028325">
    <property type="entry name" value="VG_K_chnl"/>
</dbReference>
<evidence type="ECO:0000256" key="4">
    <source>
        <dbReference type="ARBA" id="ARBA00022989"/>
    </source>
</evidence>
<keyword evidence="7" id="KW-0407">Ion channel</keyword>
<keyword evidence="3 8" id="KW-0812">Transmembrane</keyword>
<dbReference type="Proteomes" id="UP001209570">
    <property type="component" value="Unassembled WGS sequence"/>
</dbReference>
<dbReference type="Pfam" id="PF07885">
    <property type="entry name" value="Ion_trans_2"/>
    <property type="match status" value="1"/>
</dbReference>
<keyword evidence="5" id="KW-0406">Ion transport</keyword>
<gene>
    <name evidence="10" type="ORF">P43SY_007083</name>
</gene>
<comment type="subcellular location">
    <subcellularLocation>
        <location evidence="1">Membrane</location>
        <topology evidence="1">Multi-pass membrane protein</topology>
    </subcellularLocation>
</comment>
<keyword evidence="11" id="KW-1185">Reference proteome</keyword>
<sequence length="182" mass="20031">MIVFSSAIYFAEYTPDGCRDGGWLGNCTWEDNGSVRGDFASSIAGAAASRVSQPQECICVDPNPYHSIAASFWWSIVTMSTVGYGDMTPVTVVGKLVGSATILTGMLVLALPITVIGTNFQKVMKTVVQQTMKTNVEYLKGRRQIAREEIRAILQRFHAVTEDIHLDIDDIIAVPHLQPQHW</sequence>
<evidence type="ECO:0000256" key="6">
    <source>
        <dbReference type="ARBA" id="ARBA00023136"/>
    </source>
</evidence>
<evidence type="ECO:0000313" key="10">
    <source>
        <dbReference type="EMBL" id="KAJ0406295.1"/>
    </source>
</evidence>
<reference evidence="10" key="1">
    <citation type="submission" date="2021-12" db="EMBL/GenBank/DDBJ databases">
        <title>Prjna785345.</title>
        <authorList>
            <person name="Rujirawat T."/>
            <person name="Krajaejun T."/>
        </authorList>
    </citation>
    <scope>NUCLEOTIDE SEQUENCE</scope>
    <source>
        <strain evidence="10">Pi057C3</strain>
    </source>
</reference>
<evidence type="ECO:0000259" key="9">
    <source>
        <dbReference type="Pfam" id="PF07885"/>
    </source>
</evidence>
<dbReference type="AlphaFoldDB" id="A0AAD5LPX0"/>
<feature type="transmembrane region" description="Helical" evidence="8">
    <location>
        <begin position="96"/>
        <end position="116"/>
    </location>
</feature>
<evidence type="ECO:0000256" key="7">
    <source>
        <dbReference type="ARBA" id="ARBA00023303"/>
    </source>
</evidence>
<dbReference type="PANTHER" id="PTHR11537:SF254">
    <property type="entry name" value="POTASSIUM VOLTAGE-GATED CHANNEL PROTEIN SHAB"/>
    <property type="match status" value="1"/>
</dbReference>
<evidence type="ECO:0000313" key="11">
    <source>
        <dbReference type="Proteomes" id="UP001209570"/>
    </source>
</evidence>
<keyword evidence="4 8" id="KW-1133">Transmembrane helix</keyword>
<dbReference type="PANTHER" id="PTHR11537">
    <property type="entry name" value="VOLTAGE-GATED POTASSIUM CHANNEL"/>
    <property type="match status" value="1"/>
</dbReference>
<organism evidence="10 11">
    <name type="scientific">Pythium insidiosum</name>
    <name type="common">Pythiosis disease agent</name>
    <dbReference type="NCBI Taxonomy" id="114742"/>
    <lineage>
        <taxon>Eukaryota</taxon>
        <taxon>Sar</taxon>
        <taxon>Stramenopiles</taxon>
        <taxon>Oomycota</taxon>
        <taxon>Peronosporomycetes</taxon>
        <taxon>Pythiales</taxon>
        <taxon>Pythiaceae</taxon>
        <taxon>Pythium</taxon>
    </lineage>
</organism>
<dbReference type="PRINTS" id="PR00169">
    <property type="entry name" value="KCHANNEL"/>
</dbReference>
<dbReference type="GO" id="GO:0005249">
    <property type="term" value="F:voltage-gated potassium channel activity"/>
    <property type="evidence" value="ECO:0007669"/>
    <property type="project" value="InterPro"/>
</dbReference>
<keyword evidence="6 8" id="KW-0472">Membrane</keyword>
<dbReference type="EMBL" id="JAKCXM010000034">
    <property type="protein sequence ID" value="KAJ0406295.1"/>
    <property type="molecule type" value="Genomic_DNA"/>
</dbReference>
<evidence type="ECO:0000256" key="5">
    <source>
        <dbReference type="ARBA" id="ARBA00023065"/>
    </source>
</evidence>
<dbReference type="GO" id="GO:0008076">
    <property type="term" value="C:voltage-gated potassium channel complex"/>
    <property type="evidence" value="ECO:0007669"/>
    <property type="project" value="InterPro"/>
</dbReference>
<evidence type="ECO:0000256" key="3">
    <source>
        <dbReference type="ARBA" id="ARBA00022692"/>
    </source>
</evidence>
<proteinExistence type="predicted"/>
<accession>A0AAD5LPX0</accession>
<dbReference type="InterPro" id="IPR013099">
    <property type="entry name" value="K_chnl_dom"/>
</dbReference>
<evidence type="ECO:0000256" key="8">
    <source>
        <dbReference type="SAM" id="Phobius"/>
    </source>
</evidence>
<name>A0AAD5LPX0_PYTIN</name>
<evidence type="ECO:0000256" key="2">
    <source>
        <dbReference type="ARBA" id="ARBA00022448"/>
    </source>
</evidence>
<protein>
    <recommendedName>
        <fullName evidence="9">Potassium channel domain-containing protein</fullName>
    </recommendedName>
</protein>